<evidence type="ECO:0000313" key="3">
    <source>
        <dbReference type="Proteomes" id="UP000256561"/>
    </source>
</evidence>
<name>A0A3D8M5J2_9ALTE</name>
<dbReference type="AlphaFoldDB" id="A0A3D8M5J2"/>
<accession>A0A3D8M5J2</accession>
<sequence length="315" mass="35927">MQSRPYLNEIFPLWLSPALYAIGGLLVNFLAGALSAHINSELPDTYSHNLYLAVTLPLLTSYFWYCLRLMRHNADSIVMSNLLDRRALCEFRQFRIRSTRQLFRHWLFAAGFALAQSLLYGWREATVHSGLPLHSFLIIVMGFCFWLSFCLFGLRVSAVTNNLIHQFGQPSDLDDLSLKAFKRVLYLGMQNWTYAGIGLLLLPTFWLNQAVTVFDCMLIALFVAVLLRYLILPLCNMVATMREWPVGCGIQVDTETRIMRPCCENLSAQSGSAMVCVPLSYAKLTDWLLQDGQQRHNRFLGIAILGIWGLACWVR</sequence>
<reference evidence="3" key="1">
    <citation type="submission" date="2018-08" db="EMBL/GenBank/DDBJ databases">
        <authorList>
            <person name="Zhang J."/>
            <person name="Du Z.-J."/>
        </authorList>
    </citation>
    <scope>NUCLEOTIDE SEQUENCE [LARGE SCALE GENOMIC DNA]</scope>
    <source>
        <strain evidence="3">KCTC 52655</strain>
    </source>
</reference>
<protein>
    <submittedName>
        <fullName evidence="2">Uncharacterized protein</fullName>
    </submittedName>
</protein>
<keyword evidence="1" id="KW-0472">Membrane</keyword>
<feature type="transmembrane region" description="Helical" evidence="1">
    <location>
        <begin position="12"/>
        <end position="38"/>
    </location>
</feature>
<organism evidence="2 3">
    <name type="scientific">Alteromonas aestuariivivens</name>
    <dbReference type="NCBI Taxonomy" id="1938339"/>
    <lineage>
        <taxon>Bacteria</taxon>
        <taxon>Pseudomonadati</taxon>
        <taxon>Pseudomonadota</taxon>
        <taxon>Gammaproteobacteria</taxon>
        <taxon>Alteromonadales</taxon>
        <taxon>Alteromonadaceae</taxon>
        <taxon>Alteromonas/Salinimonas group</taxon>
        <taxon>Alteromonas</taxon>
    </lineage>
</organism>
<gene>
    <name evidence="2" type="ORF">DXV75_12040</name>
</gene>
<proteinExistence type="predicted"/>
<feature type="transmembrane region" description="Helical" evidence="1">
    <location>
        <begin position="50"/>
        <end position="67"/>
    </location>
</feature>
<evidence type="ECO:0000313" key="2">
    <source>
        <dbReference type="EMBL" id="RDV24805.1"/>
    </source>
</evidence>
<feature type="transmembrane region" description="Helical" evidence="1">
    <location>
        <begin position="102"/>
        <end position="122"/>
    </location>
</feature>
<evidence type="ECO:0000256" key="1">
    <source>
        <dbReference type="SAM" id="Phobius"/>
    </source>
</evidence>
<dbReference type="OrthoDB" id="6336579at2"/>
<feature type="transmembrane region" description="Helical" evidence="1">
    <location>
        <begin position="184"/>
        <end position="206"/>
    </location>
</feature>
<dbReference type="EMBL" id="QRHA01000008">
    <property type="protein sequence ID" value="RDV24805.1"/>
    <property type="molecule type" value="Genomic_DNA"/>
</dbReference>
<keyword evidence="3" id="KW-1185">Reference proteome</keyword>
<keyword evidence="1" id="KW-0812">Transmembrane</keyword>
<keyword evidence="1" id="KW-1133">Transmembrane helix</keyword>
<dbReference type="Proteomes" id="UP000256561">
    <property type="component" value="Unassembled WGS sequence"/>
</dbReference>
<dbReference type="RefSeq" id="WP_115593676.1">
    <property type="nucleotide sequence ID" value="NZ_QRHA01000008.1"/>
</dbReference>
<comment type="caution">
    <text evidence="2">The sequence shown here is derived from an EMBL/GenBank/DDBJ whole genome shotgun (WGS) entry which is preliminary data.</text>
</comment>
<feature type="transmembrane region" description="Helical" evidence="1">
    <location>
        <begin position="134"/>
        <end position="154"/>
    </location>
</feature>
<feature type="transmembrane region" description="Helical" evidence="1">
    <location>
        <begin position="212"/>
        <end position="232"/>
    </location>
</feature>